<gene>
    <name evidence="1" type="ORF">CCYN74_430033</name>
</gene>
<sequence length="159" mass="18836">MIKYLTHYKMTTVEKIKVISERIRKDILRTMELREGCIIESSGEMFKVIHIFENYPERICLINLENKAIYSGKFTYPVDRLGSFVTHPYKVIGHEITLLDVFQWLFMNDDLHDIRHIFIDGTLIPKSGIIDYSLHINFDSPYLKNQPTIFIDFLYNISK</sequence>
<proteinExistence type="predicted"/>
<evidence type="ECO:0000313" key="1">
    <source>
        <dbReference type="EMBL" id="CEN40584.1"/>
    </source>
</evidence>
<dbReference type="AlphaFoldDB" id="A0A0B7HPK6"/>
<accession>A0A0B7HPK6</accession>
<protein>
    <submittedName>
        <fullName evidence="1">Uncharacterized protein</fullName>
    </submittedName>
</protein>
<name>A0A0B7HPK6_9FLAO</name>
<organism evidence="1 2">
    <name type="scientific">Capnocytophaga cynodegmi</name>
    <dbReference type="NCBI Taxonomy" id="28189"/>
    <lineage>
        <taxon>Bacteria</taxon>
        <taxon>Pseudomonadati</taxon>
        <taxon>Bacteroidota</taxon>
        <taxon>Flavobacteriia</taxon>
        <taxon>Flavobacteriales</taxon>
        <taxon>Flavobacteriaceae</taxon>
        <taxon>Capnocytophaga</taxon>
    </lineage>
</organism>
<reference evidence="1 2" key="1">
    <citation type="submission" date="2015-01" db="EMBL/GenBank/DDBJ databases">
        <authorList>
            <person name="Xiang T."/>
            <person name="Song Y."/>
            <person name="Huang L."/>
            <person name="Wang B."/>
            <person name="Wu P."/>
        </authorList>
    </citation>
    <scope>NUCLEOTIDE SEQUENCE [LARGE SCALE GENOMIC DNA]</scope>
    <source>
        <strain evidence="1 2">Ccy74</strain>
    </source>
</reference>
<dbReference type="Proteomes" id="UP000038083">
    <property type="component" value="Unassembled WGS sequence"/>
</dbReference>
<evidence type="ECO:0000313" key="2">
    <source>
        <dbReference type="Proteomes" id="UP000038083"/>
    </source>
</evidence>
<dbReference type="EMBL" id="CDOG01000038">
    <property type="protein sequence ID" value="CEN40584.1"/>
    <property type="molecule type" value="Genomic_DNA"/>
</dbReference>